<dbReference type="EMBL" id="JBHSJB010000010">
    <property type="protein sequence ID" value="MFC5054261.1"/>
    <property type="molecule type" value="Genomic_DNA"/>
</dbReference>
<accession>A0ABV9XVW0</accession>
<keyword evidence="2" id="KW-1185">Reference proteome</keyword>
<proteinExistence type="predicted"/>
<reference evidence="2" key="1">
    <citation type="journal article" date="2019" name="Int. J. Syst. Evol. Microbiol.">
        <title>The Global Catalogue of Microorganisms (GCM) 10K type strain sequencing project: providing services to taxonomists for standard genome sequencing and annotation.</title>
        <authorList>
            <consortium name="The Broad Institute Genomics Platform"/>
            <consortium name="The Broad Institute Genome Sequencing Center for Infectious Disease"/>
            <person name="Wu L."/>
            <person name="Ma J."/>
        </authorList>
    </citation>
    <scope>NUCLEOTIDE SEQUENCE [LARGE SCALE GENOMIC DNA]</scope>
    <source>
        <strain evidence="2">KCTC 12848</strain>
    </source>
</reference>
<name>A0ABV9XVW0_9PSEU</name>
<organism evidence="1 2">
    <name type="scientific">Saccharothrix xinjiangensis</name>
    <dbReference type="NCBI Taxonomy" id="204798"/>
    <lineage>
        <taxon>Bacteria</taxon>
        <taxon>Bacillati</taxon>
        <taxon>Actinomycetota</taxon>
        <taxon>Actinomycetes</taxon>
        <taxon>Pseudonocardiales</taxon>
        <taxon>Pseudonocardiaceae</taxon>
        <taxon>Saccharothrix</taxon>
    </lineage>
</organism>
<protein>
    <submittedName>
        <fullName evidence="1">Uncharacterized protein</fullName>
    </submittedName>
</protein>
<sequence>MPALTRGALTAHRLRRWARTGDNLRSAVQGLGLITAVTLVGAVLLLREDTTAGVRAGRTVTAATTVTVTATSPTPVPAQADPNAVAPRPVPPEQLATLPVALVGMAPGQAIADPAPGDQPGTVVLHPTRDTAVYAAPGGSPVAVLPPYQLLSPTWVPVVTRQPGWALVLLPTRPHPGGTAAAGWIHLHPEIQLAESDRRVEIDTAIGEVVVLAELGRTGSVPPVTQSPAAAGTGAPGRRSFVAIGTTAIHAHWLMRLIRPLTADPARLCTGPLGGLAVPGLPTNSGLGPTDEAGCVRTPQAVRESMGEVPAGTVVLLR</sequence>
<evidence type="ECO:0000313" key="2">
    <source>
        <dbReference type="Proteomes" id="UP001595833"/>
    </source>
</evidence>
<evidence type="ECO:0000313" key="1">
    <source>
        <dbReference type="EMBL" id="MFC5054261.1"/>
    </source>
</evidence>
<comment type="caution">
    <text evidence="1">The sequence shown here is derived from an EMBL/GenBank/DDBJ whole genome shotgun (WGS) entry which is preliminary data.</text>
</comment>
<gene>
    <name evidence="1" type="ORF">ACFPFM_10880</name>
</gene>
<dbReference type="RefSeq" id="WP_344041502.1">
    <property type="nucleotide sequence ID" value="NZ_BAAAKE010000029.1"/>
</dbReference>
<dbReference type="Proteomes" id="UP001595833">
    <property type="component" value="Unassembled WGS sequence"/>
</dbReference>